<sequence length="89" mass="10297">MPNAMLDSELATPRRWDPEQTAAAVQLDRAESGWHVMYGSWSRRFFAIALWSDEPVMVYAHTAGELREVMRDVEAEAMERRFRPSVRVA</sequence>
<organism evidence="1 2">
    <name type="scientific">Sphaerisporangium album</name>
    <dbReference type="NCBI Taxonomy" id="509200"/>
    <lineage>
        <taxon>Bacteria</taxon>
        <taxon>Bacillati</taxon>
        <taxon>Actinomycetota</taxon>
        <taxon>Actinomycetes</taxon>
        <taxon>Streptosporangiales</taxon>
        <taxon>Streptosporangiaceae</taxon>
        <taxon>Sphaerisporangium</taxon>
    </lineage>
</organism>
<evidence type="ECO:0000313" key="1">
    <source>
        <dbReference type="EMBL" id="RCG30019.1"/>
    </source>
</evidence>
<dbReference type="AlphaFoldDB" id="A0A367FJE4"/>
<reference evidence="1 2" key="1">
    <citation type="submission" date="2018-06" db="EMBL/GenBank/DDBJ databases">
        <title>Sphaerisporangium craniellae sp. nov., isolated from a marine sponge in the South China Sea.</title>
        <authorList>
            <person name="Li L."/>
        </authorList>
    </citation>
    <scope>NUCLEOTIDE SEQUENCE [LARGE SCALE GENOMIC DNA]</scope>
    <source>
        <strain evidence="1 2">CCTCC AA 208026</strain>
    </source>
</reference>
<accession>A0A367FJE4</accession>
<evidence type="ECO:0000313" key="2">
    <source>
        <dbReference type="Proteomes" id="UP000253094"/>
    </source>
</evidence>
<dbReference type="Proteomes" id="UP000253094">
    <property type="component" value="Unassembled WGS sequence"/>
</dbReference>
<protein>
    <submittedName>
        <fullName evidence="1">Uncharacterized protein</fullName>
    </submittedName>
</protein>
<name>A0A367FJE4_9ACTN</name>
<comment type="caution">
    <text evidence="1">The sequence shown here is derived from an EMBL/GenBank/DDBJ whole genome shotgun (WGS) entry which is preliminary data.</text>
</comment>
<keyword evidence="2" id="KW-1185">Reference proteome</keyword>
<gene>
    <name evidence="1" type="ORF">DQ384_17835</name>
</gene>
<proteinExistence type="predicted"/>
<dbReference type="EMBL" id="QOIL01000009">
    <property type="protein sequence ID" value="RCG30019.1"/>
    <property type="molecule type" value="Genomic_DNA"/>
</dbReference>